<dbReference type="PROSITE" id="PS51352">
    <property type="entry name" value="THIOREDOXIN_2"/>
    <property type="match status" value="1"/>
</dbReference>
<dbReference type="InterPro" id="IPR013766">
    <property type="entry name" value="Thioredoxin_domain"/>
</dbReference>
<accession>A0AAN6QCJ3</accession>
<dbReference type="CDD" id="cd00340">
    <property type="entry name" value="GSH_Peroxidase"/>
    <property type="match status" value="1"/>
</dbReference>
<dbReference type="GO" id="GO:0034599">
    <property type="term" value="P:cellular response to oxidative stress"/>
    <property type="evidence" value="ECO:0007669"/>
    <property type="project" value="TreeGrafter"/>
</dbReference>
<dbReference type="InterPro" id="IPR029759">
    <property type="entry name" value="GPX_AS"/>
</dbReference>
<evidence type="ECO:0000256" key="1">
    <source>
        <dbReference type="ARBA" id="ARBA00006926"/>
    </source>
</evidence>
<keyword evidence="5" id="KW-0676">Redox-active center</keyword>
<evidence type="ECO:0000256" key="3">
    <source>
        <dbReference type="ARBA" id="ARBA00022862"/>
    </source>
</evidence>
<dbReference type="FunFam" id="3.40.30.10:FF:000010">
    <property type="entry name" value="Glutathione peroxidase"/>
    <property type="match status" value="1"/>
</dbReference>
<name>A0AAN6QCJ3_9PEZI</name>
<keyword evidence="3" id="KW-0049">Antioxidant</keyword>
<dbReference type="SUPFAM" id="SSF52833">
    <property type="entry name" value="Thioredoxin-like"/>
    <property type="match status" value="1"/>
</dbReference>
<keyword evidence="2 7" id="KW-0575">Peroxidase</keyword>
<dbReference type="Gene3D" id="3.40.30.10">
    <property type="entry name" value="Glutaredoxin"/>
    <property type="match status" value="1"/>
</dbReference>
<evidence type="ECO:0000256" key="6">
    <source>
        <dbReference type="ARBA" id="ARBA00049091"/>
    </source>
</evidence>
<proteinExistence type="inferred from homology"/>
<dbReference type="PROSITE" id="PS00763">
    <property type="entry name" value="GLUTATHIONE_PEROXID_2"/>
    <property type="match status" value="1"/>
</dbReference>
<dbReference type="Pfam" id="PF00255">
    <property type="entry name" value="GSHPx"/>
    <property type="match status" value="1"/>
</dbReference>
<feature type="domain" description="Thioredoxin" evidence="8">
    <location>
        <begin position="49"/>
        <end position="216"/>
    </location>
</feature>
<dbReference type="PROSITE" id="PS00460">
    <property type="entry name" value="GLUTATHIONE_PEROXID_1"/>
    <property type="match status" value="1"/>
</dbReference>
<dbReference type="PRINTS" id="PR01011">
    <property type="entry name" value="GLUTPROXDASE"/>
</dbReference>
<protein>
    <recommendedName>
        <fullName evidence="7">Glutathione peroxidase</fullName>
    </recommendedName>
</protein>
<dbReference type="AlphaFoldDB" id="A0AAN6QCJ3"/>
<evidence type="ECO:0000313" key="10">
    <source>
        <dbReference type="Proteomes" id="UP001305647"/>
    </source>
</evidence>
<dbReference type="PANTHER" id="PTHR11592">
    <property type="entry name" value="GLUTATHIONE PEROXIDASE"/>
    <property type="match status" value="1"/>
</dbReference>
<dbReference type="EMBL" id="MU863626">
    <property type="protein sequence ID" value="KAK4104737.1"/>
    <property type="molecule type" value="Genomic_DNA"/>
</dbReference>
<gene>
    <name evidence="9" type="ORF">N658DRAFT_492832</name>
</gene>
<evidence type="ECO:0000256" key="7">
    <source>
        <dbReference type="RuleBase" id="RU000499"/>
    </source>
</evidence>
<comment type="similarity">
    <text evidence="1 7">Belongs to the glutathione peroxidase family.</text>
</comment>
<evidence type="ECO:0000256" key="4">
    <source>
        <dbReference type="ARBA" id="ARBA00023002"/>
    </source>
</evidence>
<dbReference type="PROSITE" id="PS51355">
    <property type="entry name" value="GLUTATHIONE_PEROXID_3"/>
    <property type="match status" value="1"/>
</dbReference>
<dbReference type="InterPro" id="IPR036249">
    <property type="entry name" value="Thioredoxin-like_sf"/>
</dbReference>
<organism evidence="9 10">
    <name type="scientific">Parathielavia hyrcaniae</name>
    <dbReference type="NCBI Taxonomy" id="113614"/>
    <lineage>
        <taxon>Eukaryota</taxon>
        <taxon>Fungi</taxon>
        <taxon>Dikarya</taxon>
        <taxon>Ascomycota</taxon>
        <taxon>Pezizomycotina</taxon>
        <taxon>Sordariomycetes</taxon>
        <taxon>Sordariomycetidae</taxon>
        <taxon>Sordariales</taxon>
        <taxon>Chaetomiaceae</taxon>
        <taxon>Parathielavia</taxon>
    </lineage>
</organism>
<dbReference type="Proteomes" id="UP001305647">
    <property type="component" value="Unassembled WGS sequence"/>
</dbReference>
<evidence type="ECO:0000256" key="2">
    <source>
        <dbReference type="ARBA" id="ARBA00022559"/>
    </source>
</evidence>
<sequence length="216" mass="24206">MLAFCHLNPRLLRTIPSAARFATAAWASHLRLPHISKPLSRLAREVSVMASATTFYDLKALDKRGKDVPLSDYKGKVVLVVNTASKCGLTPQYAGLEKLWKSIHEKHPDDFVILGFPCNQFGNQEPGSNDDIQQFCQVNYGVTFPIMSKVDVNGDNADPIFKWLKAERPRMGGLLPGILWNFEKFLIGKDGKVKARWFPNKAPQSLEPMILKELAN</sequence>
<reference evidence="9" key="1">
    <citation type="journal article" date="2023" name="Mol. Phylogenet. Evol.">
        <title>Genome-scale phylogeny and comparative genomics of the fungal order Sordariales.</title>
        <authorList>
            <person name="Hensen N."/>
            <person name="Bonometti L."/>
            <person name="Westerberg I."/>
            <person name="Brannstrom I.O."/>
            <person name="Guillou S."/>
            <person name="Cros-Aarteil S."/>
            <person name="Calhoun S."/>
            <person name="Haridas S."/>
            <person name="Kuo A."/>
            <person name="Mondo S."/>
            <person name="Pangilinan J."/>
            <person name="Riley R."/>
            <person name="LaButti K."/>
            <person name="Andreopoulos B."/>
            <person name="Lipzen A."/>
            <person name="Chen C."/>
            <person name="Yan M."/>
            <person name="Daum C."/>
            <person name="Ng V."/>
            <person name="Clum A."/>
            <person name="Steindorff A."/>
            <person name="Ohm R.A."/>
            <person name="Martin F."/>
            <person name="Silar P."/>
            <person name="Natvig D.O."/>
            <person name="Lalanne C."/>
            <person name="Gautier V."/>
            <person name="Ament-Velasquez S.L."/>
            <person name="Kruys A."/>
            <person name="Hutchinson M.I."/>
            <person name="Powell A.J."/>
            <person name="Barry K."/>
            <person name="Miller A.N."/>
            <person name="Grigoriev I.V."/>
            <person name="Debuchy R."/>
            <person name="Gladieux P."/>
            <person name="Hiltunen Thoren M."/>
            <person name="Johannesson H."/>
        </authorList>
    </citation>
    <scope>NUCLEOTIDE SEQUENCE</scope>
    <source>
        <strain evidence="9">CBS 757.83</strain>
    </source>
</reference>
<evidence type="ECO:0000256" key="5">
    <source>
        <dbReference type="ARBA" id="ARBA00023284"/>
    </source>
</evidence>
<reference evidence="9" key="2">
    <citation type="submission" date="2023-05" db="EMBL/GenBank/DDBJ databases">
        <authorList>
            <consortium name="Lawrence Berkeley National Laboratory"/>
            <person name="Steindorff A."/>
            <person name="Hensen N."/>
            <person name="Bonometti L."/>
            <person name="Westerberg I."/>
            <person name="Brannstrom I.O."/>
            <person name="Guillou S."/>
            <person name="Cros-Aarteil S."/>
            <person name="Calhoun S."/>
            <person name="Haridas S."/>
            <person name="Kuo A."/>
            <person name="Mondo S."/>
            <person name="Pangilinan J."/>
            <person name="Riley R."/>
            <person name="Labutti K."/>
            <person name="Andreopoulos B."/>
            <person name="Lipzen A."/>
            <person name="Chen C."/>
            <person name="Yanf M."/>
            <person name="Daum C."/>
            <person name="Ng V."/>
            <person name="Clum A."/>
            <person name="Ohm R."/>
            <person name="Martin F."/>
            <person name="Silar P."/>
            <person name="Natvig D."/>
            <person name="Lalanne C."/>
            <person name="Gautier V."/>
            <person name="Ament-Velasquez S.L."/>
            <person name="Kruys A."/>
            <person name="Hutchinson M.I."/>
            <person name="Powell A.J."/>
            <person name="Barry K."/>
            <person name="Miller A.N."/>
            <person name="Grigoriev I.V."/>
            <person name="Debuchy R."/>
            <person name="Gladieux P."/>
            <person name="Thoren M.H."/>
            <person name="Johannesson H."/>
        </authorList>
    </citation>
    <scope>NUCLEOTIDE SEQUENCE</scope>
    <source>
        <strain evidence="9">CBS 757.83</strain>
    </source>
</reference>
<comment type="catalytic activity">
    <reaction evidence="6">
        <text>a hydroperoxide + [thioredoxin]-dithiol = an alcohol + [thioredoxin]-disulfide + H2O</text>
        <dbReference type="Rhea" id="RHEA:62620"/>
        <dbReference type="Rhea" id="RHEA-COMP:10698"/>
        <dbReference type="Rhea" id="RHEA-COMP:10700"/>
        <dbReference type="ChEBI" id="CHEBI:15377"/>
        <dbReference type="ChEBI" id="CHEBI:29950"/>
        <dbReference type="ChEBI" id="CHEBI:30879"/>
        <dbReference type="ChEBI" id="CHEBI:35924"/>
        <dbReference type="ChEBI" id="CHEBI:50058"/>
        <dbReference type="EC" id="1.11.1.24"/>
    </reaction>
</comment>
<dbReference type="InterPro" id="IPR000889">
    <property type="entry name" value="Glutathione_peroxidase"/>
</dbReference>
<evidence type="ECO:0000313" key="9">
    <source>
        <dbReference type="EMBL" id="KAK4104737.1"/>
    </source>
</evidence>
<dbReference type="PANTHER" id="PTHR11592:SF78">
    <property type="entry name" value="GLUTATHIONE PEROXIDASE"/>
    <property type="match status" value="1"/>
</dbReference>
<comment type="caution">
    <text evidence="9">The sequence shown here is derived from an EMBL/GenBank/DDBJ whole genome shotgun (WGS) entry which is preliminary data.</text>
</comment>
<evidence type="ECO:0000259" key="8">
    <source>
        <dbReference type="PROSITE" id="PS51352"/>
    </source>
</evidence>
<keyword evidence="10" id="KW-1185">Reference proteome</keyword>
<dbReference type="InterPro" id="IPR029760">
    <property type="entry name" value="GPX_CS"/>
</dbReference>
<dbReference type="GO" id="GO:0140824">
    <property type="term" value="F:thioredoxin-dependent peroxiredoxin activity"/>
    <property type="evidence" value="ECO:0007669"/>
    <property type="project" value="UniProtKB-EC"/>
</dbReference>
<keyword evidence="4 7" id="KW-0560">Oxidoreductase</keyword>